<name>A0AAV7GQ88_DENCH</name>
<evidence type="ECO:0000313" key="2">
    <source>
        <dbReference type="Proteomes" id="UP000775213"/>
    </source>
</evidence>
<dbReference type="EMBL" id="JAGFBR010000012">
    <property type="protein sequence ID" value="KAH0458517.1"/>
    <property type="molecule type" value="Genomic_DNA"/>
</dbReference>
<reference evidence="1 2" key="1">
    <citation type="journal article" date="2021" name="Hortic Res">
        <title>Chromosome-scale assembly of the Dendrobium chrysotoxum genome enhances the understanding of orchid evolution.</title>
        <authorList>
            <person name="Zhang Y."/>
            <person name="Zhang G.Q."/>
            <person name="Zhang D."/>
            <person name="Liu X.D."/>
            <person name="Xu X.Y."/>
            <person name="Sun W.H."/>
            <person name="Yu X."/>
            <person name="Zhu X."/>
            <person name="Wang Z.W."/>
            <person name="Zhao X."/>
            <person name="Zhong W.Y."/>
            <person name="Chen H."/>
            <person name="Yin W.L."/>
            <person name="Huang T."/>
            <person name="Niu S.C."/>
            <person name="Liu Z.J."/>
        </authorList>
    </citation>
    <scope>NUCLEOTIDE SEQUENCE [LARGE SCALE GENOMIC DNA]</scope>
    <source>
        <strain evidence="1">Lindl</strain>
    </source>
</reference>
<comment type="caution">
    <text evidence="1">The sequence shown here is derived from an EMBL/GenBank/DDBJ whole genome shotgun (WGS) entry which is preliminary data.</text>
</comment>
<dbReference type="AlphaFoldDB" id="A0AAV7GQ88"/>
<keyword evidence="2" id="KW-1185">Reference proteome</keyword>
<organism evidence="1 2">
    <name type="scientific">Dendrobium chrysotoxum</name>
    <name type="common">Orchid</name>
    <dbReference type="NCBI Taxonomy" id="161865"/>
    <lineage>
        <taxon>Eukaryota</taxon>
        <taxon>Viridiplantae</taxon>
        <taxon>Streptophyta</taxon>
        <taxon>Embryophyta</taxon>
        <taxon>Tracheophyta</taxon>
        <taxon>Spermatophyta</taxon>
        <taxon>Magnoliopsida</taxon>
        <taxon>Liliopsida</taxon>
        <taxon>Asparagales</taxon>
        <taxon>Orchidaceae</taxon>
        <taxon>Epidendroideae</taxon>
        <taxon>Malaxideae</taxon>
        <taxon>Dendrobiinae</taxon>
        <taxon>Dendrobium</taxon>
    </lineage>
</organism>
<dbReference type="Proteomes" id="UP000775213">
    <property type="component" value="Unassembled WGS sequence"/>
</dbReference>
<protein>
    <submittedName>
        <fullName evidence="1">Uncharacterized protein</fullName>
    </submittedName>
</protein>
<gene>
    <name evidence="1" type="ORF">IEQ34_013832</name>
</gene>
<accession>A0AAV7GQ88</accession>
<sequence length="147" mass="16835">MAFGCGYVHWDSAQMELLAFKSLRSFIQSWMLEANGIIIEGVNLNVINFLHQLYIKPKKRMREQIILDDIHIVLDDQSVFVVGGSFTRRSRVLCPLQVEAKGVRRFSACFRRKQKEVGFSTPPCGEKEVLYRLLRLAVGAKGETLFI</sequence>
<proteinExistence type="predicted"/>
<evidence type="ECO:0000313" key="1">
    <source>
        <dbReference type="EMBL" id="KAH0458517.1"/>
    </source>
</evidence>